<dbReference type="AlphaFoldDB" id="A0ABD1G3M0"/>
<keyword evidence="2" id="KW-1185">Reference proteome</keyword>
<accession>A0ABD1G3M0</accession>
<evidence type="ECO:0000313" key="1">
    <source>
        <dbReference type="EMBL" id="KAL1538717.1"/>
    </source>
</evidence>
<name>A0ABD1G3M0_SALDI</name>
<comment type="caution">
    <text evidence="1">The sequence shown here is derived from an EMBL/GenBank/DDBJ whole genome shotgun (WGS) entry which is preliminary data.</text>
</comment>
<dbReference type="EMBL" id="JBEAFC010000010">
    <property type="protein sequence ID" value="KAL1538717.1"/>
    <property type="molecule type" value="Genomic_DNA"/>
</dbReference>
<organism evidence="1 2">
    <name type="scientific">Salvia divinorum</name>
    <name type="common">Maria pastora</name>
    <name type="synonym">Diviner's sage</name>
    <dbReference type="NCBI Taxonomy" id="28513"/>
    <lineage>
        <taxon>Eukaryota</taxon>
        <taxon>Viridiplantae</taxon>
        <taxon>Streptophyta</taxon>
        <taxon>Embryophyta</taxon>
        <taxon>Tracheophyta</taxon>
        <taxon>Spermatophyta</taxon>
        <taxon>Magnoliopsida</taxon>
        <taxon>eudicotyledons</taxon>
        <taxon>Gunneridae</taxon>
        <taxon>Pentapetalae</taxon>
        <taxon>asterids</taxon>
        <taxon>lamiids</taxon>
        <taxon>Lamiales</taxon>
        <taxon>Lamiaceae</taxon>
        <taxon>Nepetoideae</taxon>
        <taxon>Mentheae</taxon>
        <taxon>Salviinae</taxon>
        <taxon>Salvia</taxon>
        <taxon>Salvia subgen. Calosphace</taxon>
    </lineage>
</organism>
<gene>
    <name evidence="1" type="ORF">AAHA92_27425</name>
</gene>
<dbReference type="Proteomes" id="UP001567538">
    <property type="component" value="Unassembled WGS sequence"/>
</dbReference>
<reference evidence="1 2" key="1">
    <citation type="submission" date="2024-06" db="EMBL/GenBank/DDBJ databases">
        <title>A chromosome level genome sequence of Diviner's sage (Salvia divinorum).</title>
        <authorList>
            <person name="Ford S.A."/>
            <person name="Ro D.-K."/>
            <person name="Ness R.W."/>
            <person name="Phillips M.A."/>
        </authorList>
    </citation>
    <scope>NUCLEOTIDE SEQUENCE [LARGE SCALE GENOMIC DNA]</scope>
    <source>
        <strain evidence="1">SAF-2024a</strain>
        <tissue evidence="1">Leaf</tissue>
    </source>
</reference>
<evidence type="ECO:0000313" key="2">
    <source>
        <dbReference type="Proteomes" id="UP001567538"/>
    </source>
</evidence>
<protein>
    <submittedName>
        <fullName evidence="1">Uncharacterized protein</fullName>
    </submittedName>
</protein>
<proteinExistence type="predicted"/>
<sequence>MLWAEDFYYNEGSEQAENQFCWNLREFTQFSDNFWKSVIISTINGVLVEPAVVENYLSLLTGSHLVDGCDDYRSVI</sequence>